<gene>
    <name evidence="1" type="ORF">FA95DRAFT_1610580</name>
</gene>
<protein>
    <submittedName>
        <fullName evidence="1">Uncharacterized protein</fullName>
    </submittedName>
</protein>
<reference evidence="1" key="2">
    <citation type="journal article" date="2022" name="New Phytol.">
        <title>Evolutionary transition to the ectomycorrhizal habit in the genomes of a hyperdiverse lineage of mushroom-forming fungi.</title>
        <authorList>
            <person name="Looney B."/>
            <person name="Miyauchi S."/>
            <person name="Morin E."/>
            <person name="Drula E."/>
            <person name="Courty P.E."/>
            <person name="Kohler A."/>
            <person name="Kuo A."/>
            <person name="LaButti K."/>
            <person name="Pangilinan J."/>
            <person name="Lipzen A."/>
            <person name="Riley R."/>
            <person name="Andreopoulos W."/>
            <person name="He G."/>
            <person name="Johnson J."/>
            <person name="Nolan M."/>
            <person name="Tritt A."/>
            <person name="Barry K.W."/>
            <person name="Grigoriev I.V."/>
            <person name="Nagy L.G."/>
            <person name="Hibbett D."/>
            <person name="Henrissat B."/>
            <person name="Matheny P.B."/>
            <person name="Labbe J."/>
            <person name="Martin F.M."/>
        </authorList>
    </citation>
    <scope>NUCLEOTIDE SEQUENCE</scope>
    <source>
        <strain evidence="1">FP105234-sp</strain>
    </source>
</reference>
<sequence>MNVTDIDDKIVRRIRQNHSVKKFRGESQAFSPALVNELAPATDWDAWAALAQKFQDKSWKAEVVEAGREARTHTALAVALELLASGSHDEHFAHSHPWTPGTARVVTDPFTSWSLAAYWEGQFVRDPDALTRATESVSETVDFVACIVQNGYAYEHEARI</sequence>
<comment type="caution">
    <text evidence="1">The sequence shown here is derived from an EMBL/GenBank/DDBJ whole genome shotgun (WGS) entry which is preliminary data.</text>
</comment>
<dbReference type="Proteomes" id="UP000814033">
    <property type="component" value="Unassembled WGS sequence"/>
</dbReference>
<name>A0ACB8RCR7_9AGAM</name>
<keyword evidence="2" id="KW-1185">Reference proteome</keyword>
<reference evidence="1" key="1">
    <citation type="submission" date="2021-02" db="EMBL/GenBank/DDBJ databases">
        <authorList>
            <consortium name="DOE Joint Genome Institute"/>
            <person name="Ahrendt S."/>
            <person name="Looney B.P."/>
            <person name="Miyauchi S."/>
            <person name="Morin E."/>
            <person name="Drula E."/>
            <person name="Courty P.E."/>
            <person name="Chicoki N."/>
            <person name="Fauchery L."/>
            <person name="Kohler A."/>
            <person name="Kuo A."/>
            <person name="Labutti K."/>
            <person name="Pangilinan J."/>
            <person name="Lipzen A."/>
            <person name="Riley R."/>
            <person name="Andreopoulos W."/>
            <person name="He G."/>
            <person name="Johnson J."/>
            <person name="Barry K.W."/>
            <person name="Grigoriev I.V."/>
            <person name="Nagy L."/>
            <person name="Hibbett D."/>
            <person name="Henrissat B."/>
            <person name="Matheny P.B."/>
            <person name="Labbe J."/>
            <person name="Martin F."/>
        </authorList>
    </citation>
    <scope>NUCLEOTIDE SEQUENCE</scope>
    <source>
        <strain evidence="1">FP105234-sp</strain>
    </source>
</reference>
<accession>A0ACB8RCR7</accession>
<organism evidence="1 2">
    <name type="scientific">Auriscalpium vulgare</name>
    <dbReference type="NCBI Taxonomy" id="40419"/>
    <lineage>
        <taxon>Eukaryota</taxon>
        <taxon>Fungi</taxon>
        <taxon>Dikarya</taxon>
        <taxon>Basidiomycota</taxon>
        <taxon>Agaricomycotina</taxon>
        <taxon>Agaricomycetes</taxon>
        <taxon>Russulales</taxon>
        <taxon>Auriscalpiaceae</taxon>
        <taxon>Auriscalpium</taxon>
    </lineage>
</organism>
<evidence type="ECO:0000313" key="1">
    <source>
        <dbReference type="EMBL" id="KAI0041966.1"/>
    </source>
</evidence>
<dbReference type="EMBL" id="MU276091">
    <property type="protein sequence ID" value="KAI0041966.1"/>
    <property type="molecule type" value="Genomic_DNA"/>
</dbReference>
<proteinExistence type="predicted"/>
<evidence type="ECO:0000313" key="2">
    <source>
        <dbReference type="Proteomes" id="UP000814033"/>
    </source>
</evidence>